<dbReference type="EMBL" id="JAATEL010000039">
    <property type="protein sequence ID" value="NJP17348.1"/>
    <property type="molecule type" value="Genomic_DNA"/>
</dbReference>
<feature type="signal peptide" evidence="1">
    <location>
        <begin position="1"/>
        <end position="29"/>
    </location>
</feature>
<evidence type="ECO:0000313" key="3">
    <source>
        <dbReference type="Proteomes" id="UP000635996"/>
    </source>
</evidence>
<dbReference type="InterPro" id="IPR036379">
    <property type="entry name" value="A-amylase_inhib_sf"/>
</dbReference>
<gene>
    <name evidence="2" type="ORF">HCJ95_24505</name>
</gene>
<dbReference type="Proteomes" id="UP000635996">
    <property type="component" value="Unassembled WGS sequence"/>
</dbReference>
<keyword evidence="1" id="KW-0732">Signal</keyword>
<organism evidence="2 3">
    <name type="scientific">Streptomyces thermoviolaceus subsp. thermoviolaceus</name>
    <dbReference type="NCBI Taxonomy" id="66860"/>
    <lineage>
        <taxon>Bacteria</taxon>
        <taxon>Bacillati</taxon>
        <taxon>Actinomycetota</taxon>
        <taxon>Actinomycetes</taxon>
        <taxon>Kitasatosporales</taxon>
        <taxon>Streptomycetaceae</taxon>
        <taxon>Streptomyces</taxon>
    </lineage>
</organism>
<protein>
    <submittedName>
        <fullName evidence="2">Beta-Ig-H3/fasciclin</fullName>
    </submittedName>
</protein>
<dbReference type="Gene3D" id="2.60.40.20">
    <property type="entry name" value="Alpha-amylase inhibitor"/>
    <property type="match status" value="1"/>
</dbReference>
<sequence length="107" mass="10622">MGMRAAGVAAATAAVLGGALVATAPAASAAPAAPAAGGTAPACIGRYVTNTPEGFDVHLTNNCGKTMRVQVVVKYAGDSPCYKLAAGASKLYIYEGVLGRYDRTAVC</sequence>
<name>A0ABX0Z260_STRTL</name>
<evidence type="ECO:0000256" key="1">
    <source>
        <dbReference type="SAM" id="SignalP"/>
    </source>
</evidence>
<feature type="chain" id="PRO_5046521679" evidence="1">
    <location>
        <begin position="30"/>
        <end position="107"/>
    </location>
</feature>
<evidence type="ECO:0000313" key="2">
    <source>
        <dbReference type="EMBL" id="NJP17348.1"/>
    </source>
</evidence>
<reference evidence="2 3" key="1">
    <citation type="submission" date="2020-03" db="EMBL/GenBank/DDBJ databases">
        <title>WGS of actinomycetes isolated from Thailand.</title>
        <authorList>
            <person name="Thawai C."/>
        </authorList>
    </citation>
    <scope>NUCLEOTIDE SEQUENCE [LARGE SCALE GENOMIC DNA]</scope>
    <source>
        <strain evidence="2 3">NBRC 13905</strain>
    </source>
</reference>
<comment type="caution">
    <text evidence="2">The sequence shown here is derived from an EMBL/GenBank/DDBJ whole genome shotgun (WGS) entry which is preliminary data.</text>
</comment>
<proteinExistence type="predicted"/>
<keyword evidence="3" id="KW-1185">Reference proteome</keyword>
<accession>A0ABX0Z260</accession>